<dbReference type="InterPro" id="IPR029062">
    <property type="entry name" value="Class_I_gatase-like"/>
</dbReference>
<keyword evidence="1" id="KW-0805">Transcription regulation</keyword>
<dbReference type="RefSeq" id="WP_369331840.1">
    <property type="nucleotide sequence ID" value="NZ_JAULBC010000008.1"/>
</dbReference>
<dbReference type="Proteomes" id="UP001560573">
    <property type="component" value="Unassembled WGS sequence"/>
</dbReference>
<evidence type="ECO:0000256" key="1">
    <source>
        <dbReference type="ARBA" id="ARBA00023015"/>
    </source>
</evidence>
<accession>A0ABV3ZKR8</accession>
<dbReference type="InterPro" id="IPR018060">
    <property type="entry name" value="HTH_AraC"/>
</dbReference>
<evidence type="ECO:0000313" key="4">
    <source>
        <dbReference type="EMBL" id="MEX6690428.1"/>
    </source>
</evidence>
<name>A0ABV3ZKR8_9BACT</name>
<dbReference type="Pfam" id="PF01965">
    <property type="entry name" value="DJ-1_PfpI"/>
    <property type="match status" value="1"/>
</dbReference>
<dbReference type="Gene3D" id="3.40.50.880">
    <property type="match status" value="1"/>
</dbReference>
<dbReference type="Gene3D" id="1.10.10.60">
    <property type="entry name" value="Homeodomain-like"/>
    <property type="match status" value="2"/>
</dbReference>
<keyword evidence="5" id="KW-1185">Reference proteome</keyword>
<dbReference type="PROSITE" id="PS01124">
    <property type="entry name" value="HTH_ARAC_FAMILY_2"/>
    <property type="match status" value="1"/>
</dbReference>
<gene>
    <name evidence="4" type="ORF">QTN47_23150</name>
</gene>
<protein>
    <submittedName>
        <fullName evidence="4">Helix-turn-helix domain-containing protein</fullName>
    </submittedName>
</protein>
<dbReference type="Pfam" id="PF12833">
    <property type="entry name" value="HTH_18"/>
    <property type="match status" value="1"/>
</dbReference>
<dbReference type="CDD" id="cd03138">
    <property type="entry name" value="GATase1_AraC_2"/>
    <property type="match status" value="1"/>
</dbReference>
<sequence length="326" mass="36981">MKHISILIPEGEIIQNTIISVIGAYKMFSVVNDYFAARGTKAAFKIELVGDSEEVKLNDGLFSIQPETNFREVKKTDLIIIPPVALNEQSLRANQVFTPWIVQQYNNGAEVASLCIGAFVLASTGLLDGKSCSTHWQAGDKFRSLFPNVKLTTDKVITEEQGIYTNGGAYSFLNLLLHLVEKYCGREIAIYCSKVGQIDIDRNCQSPFSIFMGQKDHIDEPVKQAQHYIENNVTETISVSELARRYGLSKRNFERRFKKATANTPIEYIQRARIEFVKKNLEAGSKNINDVMYEVGYSDRKAFRSAFKKITGMLPLEYRKRYNKDT</sequence>
<evidence type="ECO:0000256" key="2">
    <source>
        <dbReference type="ARBA" id="ARBA00023163"/>
    </source>
</evidence>
<feature type="domain" description="HTH araC/xylS-type" evidence="3">
    <location>
        <begin position="223"/>
        <end position="321"/>
    </location>
</feature>
<proteinExistence type="predicted"/>
<reference evidence="4 5" key="1">
    <citation type="submission" date="2023-07" db="EMBL/GenBank/DDBJ databases">
        <authorList>
            <person name="Lian W.-H."/>
        </authorList>
    </citation>
    <scope>NUCLEOTIDE SEQUENCE [LARGE SCALE GENOMIC DNA]</scope>
    <source>
        <strain evidence="4 5">SYSU DXS3180</strain>
    </source>
</reference>
<dbReference type="PANTHER" id="PTHR43130:SF3">
    <property type="entry name" value="HTH-TYPE TRANSCRIPTIONAL REGULATOR RV1931C"/>
    <property type="match status" value="1"/>
</dbReference>
<dbReference type="InterPro" id="IPR002818">
    <property type="entry name" value="DJ-1/PfpI"/>
</dbReference>
<dbReference type="SUPFAM" id="SSF46689">
    <property type="entry name" value="Homeodomain-like"/>
    <property type="match status" value="2"/>
</dbReference>
<dbReference type="EMBL" id="JAULBC010000008">
    <property type="protein sequence ID" value="MEX6690428.1"/>
    <property type="molecule type" value="Genomic_DNA"/>
</dbReference>
<comment type="caution">
    <text evidence="4">The sequence shown here is derived from an EMBL/GenBank/DDBJ whole genome shotgun (WGS) entry which is preliminary data.</text>
</comment>
<dbReference type="InterPro" id="IPR009057">
    <property type="entry name" value="Homeodomain-like_sf"/>
</dbReference>
<dbReference type="SUPFAM" id="SSF52317">
    <property type="entry name" value="Class I glutamine amidotransferase-like"/>
    <property type="match status" value="1"/>
</dbReference>
<evidence type="ECO:0000259" key="3">
    <source>
        <dbReference type="PROSITE" id="PS01124"/>
    </source>
</evidence>
<dbReference type="SMART" id="SM00342">
    <property type="entry name" value="HTH_ARAC"/>
    <property type="match status" value="1"/>
</dbReference>
<dbReference type="PANTHER" id="PTHR43130">
    <property type="entry name" value="ARAC-FAMILY TRANSCRIPTIONAL REGULATOR"/>
    <property type="match status" value="1"/>
</dbReference>
<keyword evidence="2" id="KW-0804">Transcription</keyword>
<dbReference type="InterPro" id="IPR052158">
    <property type="entry name" value="INH-QAR"/>
</dbReference>
<organism evidence="4 5">
    <name type="scientific">Danxiaibacter flavus</name>
    <dbReference type="NCBI Taxonomy" id="3049108"/>
    <lineage>
        <taxon>Bacteria</taxon>
        <taxon>Pseudomonadati</taxon>
        <taxon>Bacteroidota</taxon>
        <taxon>Chitinophagia</taxon>
        <taxon>Chitinophagales</taxon>
        <taxon>Chitinophagaceae</taxon>
        <taxon>Danxiaibacter</taxon>
    </lineage>
</organism>
<evidence type="ECO:0000313" key="5">
    <source>
        <dbReference type="Proteomes" id="UP001560573"/>
    </source>
</evidence>